<sequence>MDHCSLKVGLGTEARSGEGVAIAFYAKDERVACRDSRYLWSSTTHEHGHCRMTRSSICVYLLKRESALDGVVGEAEEALGSFFFLVCSRSEIGILPWHWTGASLILIFDGIRKHHQPW</sequence>
<evidence type="ECO:0000313" key="2">
    <source>
        <dbReference type="Proteomes" id="UP001234297"/>
    </source>
</evidence>
<dbReference type="EMBL" id="CM056814">
    <property type="protein sequence ID" value="KAJ8626207.1"/>
    <property type="molecule type" value="Genomic_DNA"/>
</dbReference>
<proteinExistence type="predicted"/>
<reference evidence="1 2" key="1">
    <citation type="journal article" date="2022" name="Hortic Res">
        <title>A haplotype resolved chromosomal level avocado genome allows analysis of novel avocado genes.</title>
        <authorList>
            <person name="Nath O."/>
            <person name="Fletcher S.J."/>
            <person name="Hayward A."/>
            <person name="Shaw L.M."/>
            <person name="Masouleh A.K."/>
            <person name="Furtado A."/>
            <person name="Henry R.J."/>
            <person name="Mitter N."/>
        </authorList>
    </citation>
    <scope>NUCLEOTIDE SEQUENCE [LARGE SCALE GENOMIC DNA]</scope>
    <source>
        <strain evidence="2">cv. Hass</strain>
    </source>
</reference>
<evidence type="ECO:0000313" key="1">
    <source>
        <dbReference type="EMBL" id="KAJ8626207.1"/>
    </source>
</evidence>
<dbReference type="Proteomes" id="UP001234297">
    <property type="component" value="Chromosome 6"/>
</dbReference>
<protein>
    <submittedName>
        <fullName evidence="1">Uncharacterized protein</fullName>
    </submittedName>
</protein>
<organism evidence="1 2">
    <name type="scientific">Persea americana</name>
    <name type="common">Avocado</name>
    <dbReference type="NCBI Taxonomy" id="3435"/>
    <lineage>
        <taxon>Eukaryota</taxon>
        <taxon>Viridiplantae</taxon>
        <taxon>Streptophyta</taxon>
        <taxon>Embryophyta</taxon>
        <taxon>Tracheophyta</taxon>
        <taxon>Spermatophyta</taxon>
        <taxon>Magnoliopsida</taxon>
        <taxon>Magnoliidae</taxon>
        <taxon>Laurales</taxon>
        <taxon>Lauraceae</taxon>
        <taxon>Persea</taxon>
    </lineage>
</organism>
<keyword evidence="2" id="KW-1185">Reference proteome</keyword>
<comment type="caution">
    <text evidence="1">The sequence shown here is derived from an EMBL/GenBank/DDBJ whole genome shotgun (WGS) entry which is preliminary data.</text>
</comment>
<accession>A0ACC2KZD7</accession>
<name>A0ACC2KZD7_PERAE</name>
<gene>
    <name evidence="1" type="ORF">MRB53_019514</name>
</gene>